<dbReference type="SUPFAM" id="SSF56235">
    <property type="entry name" value="N-terminal nucleophile aminohydrolases (Ntn hydrolases)"/>
    <property type="match status" value="1"/>
</dbReference>
<dbReference type="PANTHER" id="PTHR11686:SF9">
    <property type="entry name" value="RE13973P"/>
    <property type="match status" value="1"/>
</dbReference>
<dbReference type="Gene3D" id="3.60.20.40">
    <property type="match status" value="1"/>
</dbReference>
<evidence type="ECO:0000256" key="1">
    <source>
        <dbReference type="SAM" id="Phobius"/>
    </source>
</evidence>
<gene>
    <name evidence="2" type="ORF">CALMAC_LOCUS17008</name>
</gene>
<evidence type="ECO:0000313" key="2">
    <source>
        <dbReference type="EMBL" id="VEN58728.1"/>
    </source>
</evidence>
<protein>
    <recommendedName>
        <fullName evidence="4">Gamma-glutamyltransferase</fullName>
    </recommendedName>
</protein>
<dbReference type="GO" id="GO:0006751">
    <property type="term" value="P:glutathione catabolic process"/>
    <property type="evidence" value="ECO:0007669"/>
    <property type="project" value="InterPro"/>
</dbReference>
<keyword evidence="3" id="KW-1185">Reference proteome</keyword>
<accession>A0A653DFH1</accession>
<dbReference type="Proteomes" id="UP000410492">
    <property type="component" value="Unassembled WGS sequence"/>
</dbReference>
<dbReference type="PRINTS" id="PR01210">
    <property type="entry name" value="GGTRANSPTASE"/>
</dbReference>
<dbReference type="InterPro" id="IPR029055">
    <property type="entry name" value="Ntn_hydrolases_N"/>
</dbReference>
<keyword evidence="1" id="KW-0812">Transmembrane</keyword>
<dbReference type="InterPro" id="IPR000101">
    <property type="entry name" value="GGT_peptidase"/>
</dbReference>
<dbReference type="PANTHER" id="PTHR11686">
    <property type="entry name" value="GAMMA GLUTAMYL TRANSPEPTIDASE"/>
    <property type="match status" value="1"/>
</dbReference>
<dbReference type="AlphaFoldDB" id="A0A653DFH1"/>
<reference evidence="2 3" key="1">
    <citation type="submission" date="2019-01" db="EMBL/GenBank/DDBJ databases">
        <authorList>
            <person name="Sayadi A."/>
        </authorList>
    </citation>
    <scope>NUCLEOTIDE SEQUENCE [LARGE SCALE GENOMIC DNA]</scope>
</reference>
<dbReference type="GO" id="GO:0036374">
    <property type="term" value="F:glutathione hydrolase activity"/>
    <property type="evidence" value="ECO:0007669"/>
    <property type="project" value="InterPro"/>
</dbReference>
<name>A0A653DFH1_CALMS</name>
<keyword evidence="1" id="KW-1133">Transmembrane helix</keyword>
<keyword evidence="1" id="KW-0472">Membrane</keyword>
<proteinExistence type="predicted"/>
<dbReference type="EMBL" id="CAACVG010011730">
    <property type="protein sequence ID" value="VEN58728.1"/>
    <property type="molecule type" value="Genomic_DNA"/>
</dbReference>
<sequence>MATVGDIVNEAREDIPLNRKKKSRSFYSCNEECMSGSRYINFAFGTLTFIITLALFVQIHYGDYQVIPHGSVATDSFECSEIGTSILKQGGNSIDAAIASAFCLAVTTPHLTGLDAEGQLLFYNHKYRAPPTIIDFSGPSRSSEDLPRLVLGLVYIHKEYGTKDWKSLVLPAARVAREGYLVSKMLVQAVTKEHAEDLYGPLEAGQMLQHDNLGKTLERIANTPEKELYSHLNAINQPSHSRALKGTFYGYNVYVPNTSSGPLLLHNLEELGQLNFTKEDVDRSGFISNMARSTQTVYLEEKVSSKFHEGTLSSVAVIDTDELYVSLVTGMYEFFGSGEITIYGYVPDVKKQEKACSRLPLIVTDANFICGRRMVFGANTVAQATQLVTSLVLAGKNAIDVVEAPRFHMLGNGSISIEASRTPAFSNELIKSLEAVSPRISPAPEPYPSINIVEKYKDDLISHSDSRGGGIASRY</sequence>
<evidence type="ECO:0008006" key="4">
    <source>
        <dbReference type="Google" id="ProtNLM"/>
    </source>
</evidence>
<dbReference type="GO" id="GO:0005886">
    <property type="term" value="C:plasma membrane"/>
    <property type="evidence" value="ECO:0007669"/>
    <property type="project" value="TreeGrafter"/>
</dbReference>
<dbReference type="InterPro" id="IPR043137">
    <property type="entry name" value="GGT_ssub_C"/>
</dbReference>
<dbReference type="Pfam" id="PF01019">
    <property type="entry name" value="G_glu_transpept"/>
    <property type="match status" value="2"/>
</dbReference>
<feature type="transmembrane region" description="Helical" evidence="1">
    <location>
        <begin position="39"/>
        <end position="61"/>
    </location>
</feature>
<organism evidence="2 3">
    <name type="scientific">Callosobruchus maculatus</name>
    <name type="common">Southern cowpea weevil</name>
    <name type="synonym">Pulse bruchid</name>
    <dbReference type="NCBI Taxonomy" id="64391"/>
    <lineage>
        <taxon>Eukaryota</taxon>
        <taxon>Metazoa</taxon>
        <taxon>Ecdysozoa</taxon>
        <taxon>Arthropoda</taxon>
        <taxon>Hexapoda</taxon>
        <taxon>Insecta</taxon>
        <taxon>Pterygota</taxon>
        <taxon>Neoptera</taxon>
        <taxon>Endopterygota</taxon>
        <taxon>Coleoptera</taxon>
        <taxon>Polyphaga</taxon>
        <taxon>Cucujiformia</taxon>
        <taxon>Chrysomeloidea</taxon>
        <taxon>Chrysomelidae</taxon>
        <taxon>Bruchinae</taxon>
        <taxon>Bruchini</taxon>
        <taxon>Callosobruchus</taxon>
    </lineage>
</organism>
<evidence type="ECO:0000313" key="3">
    <source>
        <dbReference type="Proteomes" id="UP000410492"/>
    </source>
</evidence>
<dbReference type="OrthoDB" id="9977870at2759"/>